<dbReference type="SMART" id="SM00672">
    <property type="entry name" value="CAP10"/>
    <property type="match status" value="1"/>
</dbReference>
<organism evidence="12 13">
    <name type="scientific">Austrofundulus limnaeus</name>
    <name type="common">Annual killifish</name>
    <dbReference type="NCBI Taxonomy" id="52670"/>
    <lineage>
        <taxon>Eukaryota</taxon>
        <taxon>Metazoa</taxon>
        <taxon>Chordata</taxon>
        <taxon>Craniata</taxon>
        <taxon>Vertebrata</taxon>
        <taxon>Euteleostomi</taxon>
        <taxon>Actinopterygii</taxon>
        <taxon>Neopterygii</taxon>
        <taxon>Teleostei</taxon>
        <taxon>Neoteleostei</taxon>
        <taxon>Acanthomorphata</taxon>
        <taxon>Ovalentaria</taxon>
        <taxon>Atherinomorphae</taxon>
        <taxon>Cyprinodontiformes</taxon>
        <taxon>Rivulidae</taxon>
        <taxon>Austrofundulus</taxon>
    </lineage>
</organism>
<evidence type="ECO:0000313" key="13">
    <source>
        <dbReference type="RefSeq" id="XP_013888628.1"/>
    </source>
</evidence>
<dbReference type="Gene3D" id="2.60.40.10">
    <property type="entry name" value="Immunoglobulins"/>
    <property type="match status" value="1"/>
</dbReference>
<dbReference type="GO" id="GO:0012505">
    <property type="term" value="C:endomembrane system"/>
    <property type="evidence" value="ECO:0007669"/>
    <property type="project" value="TreeGrafter"/>
</dbReference>
<evidence type="ECO:0000259" key="11">
    <source>
        <dbReference type="SMART" id="SM00672"/>
    </source>
</evidence>
<comment type="similarity">
    <text evidence="2">Belongs to the KDELC family.</text>
</comment>
<dbReference type="FunFam" id="2.60.40.10:FF:000419">
    <property type="entry name" value="KDEL (Lys-Asp-Glu-Leu) containing 1"/>
    <property type="match status" value="1"/>
</dbReference>
<dbReference type="InterPro" id="IPR001298">
    <property type="entry name" value="Filamin/ABP280_rpt"/>
</dbReference>
<evidence type="ECO:0000256" key="1">
    <source>
        <dbReference type="ARBA" id="ARBA00004922"/>
    </source>
</evidence>
<dbReference type="RefSeq" id="XP_013888628.1">
    <property type="nucleotide sequence ID" value="XM_014033174.1"/>
</dbReference>
<evidence type="ECO:0000256" key="9">
    <source>
        <dbReference type="ARBA" id="ARBA00049246"/>
    </source>
</evidence>
<dbReference type="InterPro" id="IPR006598">
    <property type="entry name" value="CAP10"/>
</dbReference>
<keyword evidence="12" id="KW-1185">Reference proteome</keyword>
<evidence type="ECO:0000256" key="6">
    <source>
        <dbReference type="ARBA" id="ARBA00022824"/>
    </source>
</evidence>
<evidence type="ECO:0000256" key="7">
    <source>
        <dbReference type="ARBA" id="ARBA00023180"/>
    </source>
</evidence>
<feature type="domain" description="Glycosyl transferase CAP10" evidence="11">
    <location>
        <begin position="242"/>
        <end position="482"/>
    </location>
</feature>
<gene>
    <name evidence="13" type="primary">poglut3</name>
</gene>
<dbReference type="GeneID" id="106536004"/>
<keyword evidence="4" id="KW-0808">Transferase</keyword>
<dbReference type="SUPFAM" id="SSF81296">
    <property type="entry name" value="E set domains"/>
    <property type="match status" value="1"/>
</dbReference>
<comment type="pathway">
    <text evidence="1">Protein modification; protein glycosylation.</text>
</comment>
<evidence type="ECO:0000256" key="5">
    <source>
        <dbReference type="ARBA" id="ARBA00022729"/>
    </source>
</evidence>
<keyword evidence="7" id="KW-0325">Glycoprotein</keyword>
<dbReference type="Proteomes" id="UP000192220">
    <property type="component" value="Unplaced"/>
</dbReference>
<comment type="catalytic activity">
    <reaction evidence="9">
        <text>L-seryl-[EGF-like domain protein] + UDP-alpha-D-glucose = 3-O-(beta-D-glucosyl)-L-seryl-[EGF-like domain protein] + UDP + H(+)</text>
        <dbReference type="Rhea" id="RHEA:58116"/>
        <dbReference type="Rhea" id="RHEA-COMP:14610"/>
        <dbReference type="Rhea" id="RHEA-COMP:16010"/>
        <dbReference type="ChEBI" id="CHEBI:15378"/>
        <dbReference type="ChEBI" id="CHEBI:29999"/>
        <dbReference type="ChEBI" id="CHEBI:58223"/>
        <dbReference type="ChEBI" id="CHEBI:58885"/>
        <dbReference type="ChEBI" id="CHEBI:140576"/>
    </reaction>
</comment>
<name>A0A2I4D8Q4_AUSLI</name>
<evidence type="ECO:0000256" key="2">
    <source>
        <dbReference type="ARBA" id="ARBA00006063"/>
    </source>
</evidence>
<dbReference type="InterPro" id="IPR051091">
    <property type="entry name" value="O-Glucosyltr/Glycosyltrsf_90"/>
</dbReference>
<dbReference type="KEGG" id="alim:106536004"/>
<dbReference type="SMART" id="SM00557">
    <property type="entry name" value="IG_FLMN"/>
    <property type="match status" value="1"/>
</dbReference>
<dbReference type="FunCoup" id="A0A2I4D8Q4">
    <property type="interactions" value="84"/>
</dbReference>
<proteinExistence type="inferred from homology"/>
<keyword evidence="5" id="KW-0732">Signal</keyword>
<dbReference type="InterPro" id="IPR013783">
    <property type="entry name" value="Ig-like_fold"/>
</dbReference>
<accession>A0A2I4D8Q4</accession>
<keyword evidence="6" id="KW-0256">Endoplasmic reticulum</keyword>
<keyword evidence="3" id="KW-0328">Glycosyltransferase</keyword>
<feature type="transmembrane region" description="Helical" evidence="10">
    <location>
        <begin position="21"/>
        <end position="41"/>
    </location>
</feature>
<reference evidence="13" key="1">
    <citation type="submission" date="2025-08" db="UniProtKB">
        <authorList>
            <consortium name="RefSeq"/>
        </authorList>
    </citation>
    <scope>IDENTIFICATION</scope>
    <source>
        <strain evidence="13">Quisiro</strain>
        <tissue evidence="13">Liver</tissue>
    </source>
</reference>
<dbReference type="GO" id="GO:0007399">
    <property type="term" value="P:nervous system development"/>
    <property type="evidence" value="ECO:0007669"/>
    <property type="project" value="UniProtKB-ARBA"/>
</dbReference>
<dbReference type="InterPro" id="IPR014756">
    <property type="entry name" value="Ig_E-set"/>
</dbReference>
<keyword evidence="10" id="KW-1133">Transmembrane helix</keyword>
<sequence length="518" mass="59073">MTRGRSRDPVRAVRSGFLRRFAVLVAFFIADLTVCCCEGISPQGCLVWGPGLSPEAVLPVRYFFIQAVSSQGENLTVSPGKDTFKVKISPLDQKEYLRVHVPPPLDRGDGSFLVRYRLYGSTVQGLKVEVLHRDAAVARSPYVLQGPVFHEYCDCPEEDASIWQSVMQCPTEEPQILEDFKSFPSVDLNRLRQEVPRRFTNRGGLVHYAILDNKVYRRTLGKYTDFKMFSDEMLLSLTRKVRLPDVEFFINVGDWPLETRKDGAVPIFSWCGSTDTLDVVLPTYEVTHSTLETLRGVTNDLLSVQGNTGPPWANKTERAFFRGRDSREERLQLVSLSKKNPELLDAGITAWFFFRDREKDVGKAPLVGFFDFFKHKYQVNVDGTVAAYRFPYLMLGNSLVLKQDSQYYEHFYSRLKAGSHYVPVERNLSDLLEKIKWAKEHDAEAEQISRAGQEAARELLQPSRLYCYYHRVLQEYSLRQSGPPARLADMELVPQPDDHAAACTCTRGVKPDNVKDEL</sequence>
<evidence type="ECO:0000313" key="12">
    <source>
        <dbReference type="Proteomes" id="UP000192220"/>
    </source>
</evidence>
<evidence type="ECO:0000256" key="10">
    <source>
        <dbReference type="SAM" id="Phobius"/>
    </source>
</evidence>
<evidence type="ECO:0000256" key="3">
    <source>
        <dbReference type="ARBA" id="ARBA00022676"/>
    </source>
</evidence>
<dbReference type="GO" id="GO:0046527">
    <property type="term" value="F:glucosyltransferase activity"/>
    <property type="evidence" value="ECO:0007669"/>
    <property type="project" value="TreeGrafter"/>
</dbReference>
<dbReference type="PANTHER" id="PTHR12203">
    <property type="entry name" value="KDEL LYS-ASP-GLU-LEU CONTAINING - RELATED"/>
    <property type="match status" value="1"/>
</dbReference>
<comment type="catalytic activity">
    <reaction evidence="8">
        <text>L-seryl-[EGF-like domain protein] + UDP-alpha-D-xylose = 3-O-(beta-D-xylosyl)-L-seryl-[EGF-like domain protein] + UDP + H(+)</text>
        <dbReference type="Rhea" id="RHEA:62016"/>
        <dbReference type="Rhea" id="RHEA-COMP:16010"/>
        <dbReference type="Rhea" id="RHEA-COMP:16011"/>
        <dbReference type="ChEBI" id="CHEBI:15378"/>
        <dbReference type="ChEBI" id="CHEBI:29999"/>
        <dbReference type="ChEBI" id="CHEBI:57632"/>
        <dbReference type="ChEBI" id="CHEBI:58223"/>
        <dbReference type="ChEBI" id="CHEBI:132085"/>
    </reaction>
</comment>
<dbReference type="Pfam" id="PF05686">
    <property type="entry name" value="Glyco_transf_90"/>
    <property type="match status" value="1"/>
</dbReference>
<dbReference type="AlphaFoldDB" id="A0A2I4D8Q4"/>
<evidence type="ECO:0000256" key="4">
    <source>
        <dbReference type="ARBA" id="ARBA00022679"/>
    </source>
</evidence>
<keyword evidence="10" id="KW-0472">Membrane</keyword>
<dbReference type="InterPro" id="IPR017868">
    <property type="entry name" value="Filamin/ABP280_repeat-like"/>
</dbReference>
<evidence type="ECO:0000256" key="8">
    <source>
        <dbReference type="ARBA" id="ARBA00047553"/>
    </source>
</evidence>
<dbReference type="InParanoid" id="A0A2I4D8Q4"/>
<keyword evidence="10" id="KW-0812">Transmembrane</keyword>
<dbReference type="CTD" id="143888"/>
<dbReference type="OrthoDB" id="541052at2759"/>
<dbReference type="PANTHER" id="PTHR12203:SF18">
    <property type="entry name" value="PROTEIN O-GLUCOSYLTRANSFERASE 3"/>
    <property type="match status" value="1"/>
</dbReference>
<protein>
    <submittedName>
        <fullName evidence="13">Protein O-glucosyltransferase 3</fullName>
    </submittedName>
</protein>
<dbReference type="Pfam" id="PF00630">
    <property type="entry name" value="Filamin"/>
    <property type="match status" value="1"/>
</dbReference>